<reference evidence="3" key="1">
    <citation type="journal article" date="2019" name="Int. J. Syst. Evol. Microbiol.">
        <title>The Global Catalogue of Microorganisms (GCM) 10K type strain sequencing project: providing services to taxonomists for standard genome sequencing and annotation.</title>
        <authorList>
            <consortium name="The Broad Institute Genomics Platform"/>
            <consortium name="The Broad Institute Genome Sequencing Center for Infectious Disease"/>
            <person name="Wu L."/>
            <person name="Ma J."/>
        </authorList>
    </citation>
    <scope>NUCLEOTIDE SEQUENCE [LARGE SCALE GENOMIC DNA]</scope>
    <source>
        <strain evidence="3">KCTC 3950</strain>
    </source>
</reference>
<dbReference type="Proteomes" id="UP001597541">
    <property type="component" value="Unassembled WGS sequence"/>
</dbReference>
<protein>
    <submittedName>
        <fullName evidence="2">Uncharacterized protein</fullName>
    </submittedName>
</protein>
<gene>
    <name evidence="2" type="ORF">ACFSUF_17330</name>
</gene>
<name>A0ABW5PHS5_9BACL</name>
<keyword evidence="3" id="KW-1185">Reference proteome</keyword>
<dbReference type="EMBL" id="JBHUME010000010">
    <property type="protein sequence ID" value="MFD2614173.1"/>
    <property type="molecule type" value="Genomic_DNA"/>
</dbReference>
<comment type="caution">
    <text evidence="2">The sequence shown here is derived from an EMBL/GenBank/DDBJ whole genome shotgun (WGS) entry which is preliminary data.</text>
</comment>
<evidence type="ECO:0000256" key="1">
    <source>
        <dbReference type="SAM" id="SignalP"/>
    </source>
</evidence>
<keyword evidence="1" id="KW-0732">Signal</keyword>
<dbReference type="RefSeq" id="WP_377604743.1">
    <property type="nucleotide sequence ID" value="NZ_JBHUME010000010.1"/>
</dbReference>
<sequence length="197" mass="22977">MFMKKVFLLVLLCLLSLGTTMTSTSFAEVRDDVPIIDERSYFKVGYKSVGEALKECELLHHRDLRLPIKVPPVPFTLHLARCVNDKDHHNDELRIKYLNQVEGKYNYTIFVRPIEQKIDFGFKKIHFTKSMRLKKTYKLSDGSEAIYFTTKIPDLGLGDNNFVFENNEWQYRLSVDSRIENEVPVSLLIQVAESVRK</sequence>
<accession>A0ABW5PHS5</accession>
<evidence type="ECO:0000313" key="3">
    <source>
        <dbReference type="Proteomes" id="UP001597541"/>
    </source>
</evidence>
<evidence type="ECO:0000313" key="2">
    <source>
        <dbReference type="EMBL" id="MFD2614173.1"/>
    </source>
</evidence>
<proteinExistence type="predicted"/>
<organism evidence="2 3">
    <name type="scientific">Paenibacillus gansuensis</name>
    <dbReference type="NCBI Taxonomy" id="306542"/>
    <lineage>
        <taxon>Bacteria</taxon>
        <taxon>Bacillati</taxon>
        <taxon>Bacillota</taxon>
        <taxon>Bacilli</taxon>
        <taxon>Bacillales</taxon>
        <taxon>Paenibacillaceae</taxon>
        <taxon>Paenibacillus</taxon>
    </lineage>
</organism>
<feature type="signal peptide" evidence="1">
    <location>
        <begin position="1"/>
        <end position="27"/>
    </location>
</feature>
<feature type="chain" id="PRO_5045222572" evidence="1">
    <location>
        <begin position="28"/>
        <end position="197"/>
    </location>
</feature>